<gene>
    <name evidence="2" type="ORF">QBC42DRAFT_338340</name>
</gene>
<dbReference type="Proteomes" id="UP001321749">
    <property type="component" value="Unassembled WGS sequence"/>
</dbReference>
<dbReference type="AlphaFoldDB" id="A0AAV9HSD2"/>
<comment type="caution">
    <text evidence="2">The sequence shown here is derived from an EMBL/GenBank/DDBJ whole genome shotgun (WGS) entry which is preliminary data.</text>
</comment>
<reference evidence="2" key="1">
    <citation type="journal article" date="2023" name="Mol. Phylogenet. Evol.">
        <title>Genome-scale phylogeny and comparative genomics of the fungal order Sordariales.</title>
        <authorList>
            <person name="Hensen N."/>
            <person name="Bonometti L."/>
            <person name="Westerberg I."/>
            <person name="Brannstrom I.O."/>
            <person name="Guillou S."/>
            <person name="Cros-Aarteil S."/>
            <person name="Calhoun S."/>
            <person name="Haridas S."/>
            <person name="Kuo A."/>
            <person name="Mondo S."/>
            <person name="Pangilinan J."/>
            <person name="Riley R."/>
            <person name="LaButti K."/>
            <person name="Andreopoulos B."/>
            <person name="Lipzen A."/>
            <person name="Chen C."/>
            <person name="Yan M."/>
            <person name="Daum C."/>
            <person name="Ng V."/>
            <person name="Clum A."/>
            <person name="Steindorff A."/>
            <person name="Ohm R.A."/>
            <person name="Martin F."/>
            <person name="Silar P."/>
            <person name="Natvig D.O."/>
            <person name="Lalanne C."/>
            <person name="Gautier V."/>
            <person name="Ament-Velasquez S.L."/>
            <person name="Kruys A."/>
            <person name="Hutchinson M.I."/>
            <person name="Powell A.J."/>
            <person name="Barry K."/>
            <person name="Miller A.N."/>
            <person name="Grigoriev I.V."/>
            <person name="Debuchy R."/>
            <person name="Gladieux P."/>
            <person name="Hiltunen Thoren M."/>
            <person name="Johannesson H."/>
        </authorList>
    </citation>
    <scope>NUCLEOTIDE SEQUENCE</scope>
    <source>
        <strain evidence="2">PSN324</strain>
    </source>
</reference>
<evidence type="ECO:0000256" key="1">
    <source>
        <dbReference type="SAM" id="MobiDB-lite"/>
    </source>
</evidence>
<proteinExistence type="predicted"/>
<keyword evidence="3" id="KW-1185">Reference proteome</keyword>
<organism evidence="2 3">
    <name type="scientific">Cladorrhinum samala</name>
    <dbReference type="NCBI Taxonomy" id="585594"/>
    <lineage>
        <taxon>Eukaryota</taxon>
        <taxon>Fungi</taxon>
        <taxon>Dikarya</taxon>
        <taxon>Ascomycota</taxon>
        <taxon>Pezizomycotina</taxon>
        <taxon>Sordariomycetes</taxon>
        <taxon>Sordariomycetidae</taxon>
        <taxon>Sordariales</taxon>
        <taxon>Podosporaceae</taxon>
        <taxon>Cladorrhinum</taxon>
    </lineage>
</organism>
<dbReference type="EMBL" id="MU864973">
    <property type="protein sequence ID" value="KAK4462367.1"/>
    <property type="molecule type" value="Genomic_DNA"/>
</dbReference>
<evidence type="ECO:0000313" key="2">
    <source>
        <dbReference type="EMBL" id="KAK4462367.1"/>
    </source>
</evidence>
<evidence type="ECO:0008006" key="4">
    <source>
        <dbReference type="Google" id="ProtNLM"/>
    </source>
</evidence>
<sequence>MATDFAEADQYLQRLVSRYLKRVRYPDPTRPSPGPVGQKNERTRSIRLEVVMVALELDHEVILARLLQTAVSVRKQLELQIVGDGEDYGESTDGDEDGDENSVRTVEAINKFLELVADYLNHGETKEAISFLQNIFEQLMQREQDHAENGSEDDTDDEVDMDDCSETSVHESDITVLIGDSTLSVAFTDILSCFWNPTVPDFQLDTPCHHCGNVFTDEPPIRTINIISNDPPTLQMRVFNRHFHCIETGNIFFVPVSHVWDDSIRKANADRAHNDAAASQLIRTLETLFSAAEYAYEAGVEFWHDYFSVAQWQNHVKQQLLRRLPAIYHVADEILVHMADLRPNYMSRLWVTLEYAQCRAACVMDKQGQIYRLRGYDAETSNTCVVGLARDTFSRIVENAHIHVAALFPFASSFAKSLSRPGKFLGGIAARENGANDDRSMSQPRRLCLGQAVELVILKGCQFPHDRLIVLDILLDGQQTRWVADEAVPTLPTGEAEACSHIWRKALGQGDYSPLLLQPRERVPESNPGPGLASWLVAHSGLEGFEWRCGNQLEAPRYPPAFGENGGIRVQLQLMGKIEAIHDMDVEMAGGVDGVDWAIGVLEDIARAAQGNTVGTALAPRALVDGLNRIFPFHENHERIARHTVNMAFTFEEKQAQDPRFEHRIQDCLARYRDDRAGVAQEISDALGLETNVVGGLSRAVTRLTLSRYIAHHRKSRGASIFGEPVCRVRCSGCGRVTPFRLDLRDTGEAGHLVYRIPGLTYTGTMRDGVGLVLGPKGRITGRMRYGPPACGCNLLEEVELF</sequence>
<feature type="compositionally biased region" description="Acidic residues" evidence="1">
    <location>
        <begin position="150"/>
        <end position="163"/>
    </location>
</feature>
<feature type="region of interest" description="Disordered" evidence="1">
    <location>
        <begin position="143"/>
        <end position="163"/>
    </location>
</feature>
<reference evidence="2" key="2">
    <citation type="submission" date="2023-06" db="EMBL/GenBank/DDBJ databases">
        <authorList>
            <consortium name="Lawrence Berkeley National Laboratory"/>
            <person name="Mondo S.J."/>
            <person name="Hensen N."/>
            <person name="Bonometti L."/>
            <person name="Westerberg I."/>
            <person name="Brannstrom I.O."/>
            <person name="Guillou S."/>
            <person name="Cros-Aarteil S."/>
            <person name="Calhoun S."/>
            <person name="Haridas S."/>
            <person name="Kuo A."/>
            <person name="Pangilinan J."/>
            <person name="Riley R."/>
            <person name="Labutti K."/>
            <person name="Andreopoulos B."/>
            <person name="Lipzen A."/>
            <person name="Chen C."/>
            <person name="Yanf M."/>
            <person name="Daum C."/>
            <person name="Ng V."/>
            <person name="Clum A."/>
            <person name="Steindorff A."/>
            <person name="Ohm R."/>
            <person name="Martin F."/>
            <person name="Silar P."/>
            <person name="Natvig D."/>
            <person name="Lalanne C."/>
            <person name="Gautier V."/>
            <person name="Ament-Velasquez S.L."/>
            <person name="Kruys A."/>
            <person name="Hutchinson M.I."/>
            <person name="Powell A.J."/>
            <person name="Barry K."/>
            <person name="Miller A.N."/>
            <person name="Grigoriev I.V."/>
            <person name="Debuchy R."/>
            <person name="Gladieux P."/>
            <person name="Thoren M.H."/>
            <person name="Johannesson H."/>
        </authorList>
    </citation>
    <scope>NUCLEOTIDE SEQUENCE</scope>
    <source>
        <strain evidence="2">PSN324</strain>
    </source>
</reference>
<protein>
    <recommendedName>
        <fullName evidence="4">Heterokaryon incompatibility domain-containing protein</fullName>
    </recommendedName>
</protein>
<name>A0AAV9HSD2_9PEZI</name>
<accession>A0AAV9HSD2</accession>
<evidence type="ECO:0000313" key="3">
    <source>
        <dbReference type="Proteomes" id="UP001321749"/>
    </source>
</evidence>